<evidence type="ECO:0000313" key="2">
    <source>
        <dbReference type="EMBL" id="BDI07555.1"/>
    </source>
</evidence>
<feature type="region of interest" description="Disordered" evidence="1">
    <location>
        <begin position="345"/>
        <end position="364"/>
    </location>
</feature>
<accession>A0ABN6PUH5</accession>
<dbReference type="SUPFAM" id="SSF56059">
    <property type="entry name" value="Glutathione synthetase ATP-binding domain-like"/>
    <property type="match status" value="1"/>
</dbReference>
<dbReference type="Pfam" id="PF14305">
    <property type="entry name" value="ATPgrasp_TupA"/>
    <property type="match status" value="1"/>
</dbReference>
<dbReference type="InterPro" id="IPR029465">
    <property type="entry name" value="ATPgrasp_TupA"/>
</dbReference>
<name>A0ABN6PUH5_9BURK</name>
<reference evidence="2" key="1">
    <citation type="submission" date="2022-04" db="EMBL/GenBank/DDBJ databases">
        <title>Whole genome sequence of Sphaerotilus sp. FB-5.</title>
        <authorList>
            <person name="Takeda M."/>
            <person name="Narihara S."/>
            <person name="Akimoto M."/>
            <person name="Akimoto R."/>
            <person name="Nishiyashiki S."/>
            <person name="Murakami T."/>
        </authorList>
    </citation>
    <scope>NUCLEOTIDE SEQUENCE</scope>
    <source>
        <strain evidence="2">FB-5</strain>
    </source>
</reference>
<keyword evidence="3" id="KW-1185">Reference proteome</keyword>
<evidence type="ECO:0008006" key="4">
    <source>
        <dbReference type="Google" id="ProtNLM"/>
    </source>
</evidence>
<dbReference type="Proteomes" id="UP001057498">
    <property type="component" value="Chromosome"/>
</dbReference>
<dbReference type="RefSeq" id="WP_310742557.1">
    <property type="nucleotide sequence ID" value="NZ_AP025730.1"/>
</dbReference>
<dbReference type="EMBL" id="AP025730">
    <property type="protein sequence ID" value="BDI07555.1"/>
    <property type="molecule type" value="Genomic_DNA"/>
</dbReference>
<proteinExistence type="predicted"/>
<evidence type="ECO:0000256" key="1">
    <source>
        <dbReference type="SAM" id="MobiDB-lite"/>
    </source>
</evidence>
<gene>
    <name evidence="2" type="ORF">CATMQ487_45250</name>
</gene>
<evidence type="ECO:0000313" key="3">
    <source>
        <dbReference type="Proteomes" id="UP001057498"/>
    </source>
</evidence>
<protein>
    <recommendedName>
        <fullName evidence="4">Teichuronopeptide biosynthesis TupA-like protein</fullName>
    </recommendedName>
</protein>
<sequence length="364" mass="40944">MDAHTPLPDPSSIQTPDPACVAAPPAPRFARARHFLRRLAGIRRPDLLVARRIGRLLPDRLYLALGHLAYFGRWPNYTHPRSLNEHIHAYMLRCRSPLLHIAADKLATREHVARVLGEQYLVPLIGAWDSADAVPLKTLPRPCVVKTTVGSGQVWFLKPGVYTDLCELRQHLRRWLATDFSSLSREWCYRGLPNRVIAEEMLVGEAGAQGAEQAEGALPADYKFYVIGGAVRFIQVDRGRFAAHTRNLYDTGWRLLEERLTLENHPADPRPPRLQEMIDLTQRLAEPFEFLRVDWYVVGERIYIGELTNYPGAGFERFIPPSYALELGSHWRVPAEVAEVAEAANAPASAEAARGRNVSQAGRS</sequence>
<organism evidence="2 3">
    <name type="scientific">Sphaerotilus microaerophilus</name>
    <dbReference type="NCBI Taxonomy" id="2914710"/>
    <lineage>
        <taxon>Bacteria</taxon>
        <taxon>Pseudomonadati</taxon>
        <taxon>Pseudomonadota</taxon>
        <taxon>Betaproteobacteria</taxon>
        <taxon>Burkholderiales</taxon>
        <taxon>Sphaerotilaceae</taxon>
        <taxon>Sphaerotilus</taxon>
    </lineage>
</organism>